<sequence>MPTTTATAAPVRTTCAGWATSRDRCWACSRWAAGSSARRPPARRWRCRSASPEAGYSGEGGTGYTACSDSPARLRLTTKPPWVPRRLRLSKDWSLEEVALPQKFENVPYASPQSGTGVRRRSGQCLQRYAAFKHGKRFCCAVCDADRRASERSLFLQRVLHHAIQFQQQRQPPAFRAGYLGQHDDTCHHWSSVNRPRPDRKGSFAGGAWRQSA</sequence>
<dbReference type="EMBL" id="LN899826">
    <property type="protein sequence ID" value="CUV39882.1"/>
    <property type="molecule type" value="Genomic_DNA"/>
</dbReference>
<evidence type="ECO:0000313" key="2">
    <source>
        <dbReference type="EMBL" id="CUV37250.1"/>
    </source>
</evidence>
<organism evidence="2">
    <name type="scientific">Ralstonia solanacearum</name>
    <name type="common">Pseudomonas solanacearum</name>
    <dbReference type="NCBI Taxonomy" id="305"/>
    <lineage>
        <taxon>Bacteria</taxon>
        <taxon>Pseudomonadati</taxon>
        <taxon>Pseudomonadota</taxon>
        <taxon>Betaproteobacteria</taxon>
        <taxon>Burkholderiales</taxon>
        <taxon>Burkholderiaceae</taxon>
        <taxon>Ralstonia</taxon>
        <taxon>Ralstonia solanacearum species complex</taxon>
    </lineage>
</organism>
<accession>A0A0S4VS58</accession>
<protein>
    <submittedName>
        <fullName evidence="2">Uncharacterized protein</fullName>
    </submittedName>
</protein>
<dbReference type="EMBL" id="LN899825">
    <property type="protein sequence ID" value="CUV37250.1"/>
    <property type="molecule type" value="Genomic_DNA"/>
</dbReference>
<dbReference type="AlphaFoldDB" id="A0A0S4VS58"/>
<proteinExistence type="predicted"/>
<evidence type="ECO:0000256" key="1">
    <source>
        <dbReference type="SAM" id="MobiDB-lite"/>
    </source>
</evidence>
<reference evidence="2" key="1">
    <citation type="submission" date="2015-10" db="EMBL/GenBank/DDBJ databases">
        <authorList>
            <person name="Gilbert D.G."/>
        </authorList>
    </citation>
    <scope>NUCLEOTIDE SEQUENCE</scope>
    <source>
        <strain evidence="2">Phyl III-seqv23</strain>
    </source>
</reference>
<name>A0A0S4VS58_RALSL</name>
<gene>
    <name evidence="2" type="ORF">TD1301_v1_2980007</name>
    <name evidence="3" type="ORF">TF3108_v1_330128</name>
</gene>
<evidence type="ECO:0000313" key="3">
    <source>
        <dbReference type="EMBL" id="CUV39882.1"/>
    </source>
</evidence>
<feature type="region of interest" description="Disordered" evidence="1">
    <location>
        <begin position="193"/>
        <end position="213"/>
    </location>
</feature>